<evidence type="ECO:0000256" key="3">
    <source>
        <dbReference type="SAM" id="SignalP"/>
    </source>
</evidence>
<evidence type="ECO:0000313" key="4">
    <source>
        <dbReference type="EMBL" id="NXC48564.1"/>
    </source>
</evidence>
<feature type="non-terminal residue" evidence="4">
    <location>
        <position position="1"/>
    </location>
</feature>
<keyword evidence="2 3" id="KW-0732">Signal</keyword>
<evidence type="ECO:0000256" key="2">
    <source>
        <dbReference type="ARBA" id="ARBA00022729"/>
    </source>
</evidence>
<evidence type="ECO:0000313" key="5">
    <source>
        <dbReference type="Proteomes" id="UP000613066"/>
    </source>
</evidence>
<name>A0A851P663_9GALL</name>
<comment type="caution">
    <text evidence="4">The sequence shown here is derived from an EMBL/GenBank/DDBJ whole genome shotgun (WGS) entry which is preliminary data.</text>
</comment>
<dbReference type="Gene3D" id="2.40.10.10">
    <property type="entry name" value="Trypsin-like serine proteases"/>
    <property type="match status" value="2"/>
</dbReference>
<organism evidence="4 5">
    <name type="scientific">Penelope pileata</name>
    <dbReference type="NCBI Taxonomy" id="1118817"/>
    <lineage>
        <taxon>Eukaryota</taxon>
        <taxon>Metazoa</taxon>
        <taxon>Chordata</taxon>
        <taxon>Craniata</taxon>
        <taxon>Vertebrata</taxon>
        <taxon>Euteleostomi</taxon>
        <taxon>Archelosauria</taxon>
        <taxon>Archosauria</taxon>
        <taxon>Dinosauria</taxon>
        <taxon>Saurischia</taxon>
        <taxon>Theropoda</taxon>
        <taxon>Coelurosauria</taxon>
        <taxon>Aves</taxon>
        <taxon>Neognathae</taxon>
        <taxon>Galloanserae</taxon>
        <taxon>Galliformes</taxon>
        <taxon>Cracidae</taxon>
        <taxon>Penelope</taxon>
    </lineage>
</organism>
<dbReference type="GO" id="GO:0006508">
    <property type="term" value="P:proteolysis"/>
    <property type="evidence" value="ECO:0007669"/>
    <property type="project" value="UniProtKB-KW"/>
</dbReference>
<evidence type="ECO:0000256" key="1">
    <source>
        <dbReference type="ARBA" id="ARBA00007664"/>
    </source>
</evidence>
<feature type="signal peptide" evidence="3">
    <location>
        <begin position="1"/>
        <end position="20"/>
    </location>
</feature>
<dbReference type="AlphaFoldDB" id="A0A851P663"/>
<feature type="chain" id="PRO_5032336184" evidence="3">
    <location>
        <begin position="21"/>
        <end position="356"/>
    </location>
</feature>
<dbReference type="PROSITE" id="PS00134">
    <property type="entry name" value="TRYPSIN_HIS"/>
    <property type="match status" value="1"/>
</dbReference>
<feature type="non-terminal residue" evidence="4">
    <location>
        <position position="356"/>
    </location>
</feature>
<gene>
    <name evidence="4" type="primary">Prss23_0</name>
    <name evidence="4" type="ORF">PENPIL_R08023</name>
</gene>
<dbReference type="GO" id="GO:0004252">
    <property type="term" value="F:serine-type endopeptidase activity"/>
    <property type="evidence" value="ECO:0007669"/>
    <property type="project" value="InterPro"/>
</dbReference>
<dbReference type="OrthoDB" id="10037376at2759"/>
<dbReference type="PANTHER" id="PTHR15462:SF9">
    <property type="entry name" value="SERINE PROTEASE"/>
    <property type="match status" value="1"/>
</dbReference>
<keyword evidence="5" id="KW-1185">Reference proteome</keyword>
<accession>A0A851P663</accession>
<comment type="similarity">
    <text evidence="1">Belongs to the peptidase S1 family.</text>
</comment>
<dbReference type="Proteomes" id="UP000613066">
    <property type="component" value="Unassembled WGS sequence"/>
</dbReference>
<keyword evidence="4" id="KW-0645">Protease</keyword>
<dbReference type="InterPro" id="IPR009003">
    <property type="entry name" value="Peptidase_S1_PA"/>
</dbReference>
<dbReference type="Pfam" id="PF13365">
    <property type="entry name" value="Trypsin_2"/>
    <property type="match status" value="1"/>
</dbReference>
<dbReference type="InterPro" id="IPR043504">
    <property type="entry name" value="Peptidase_S1_PA_chymotrypsin"/>
</dbReference>
<keyword evidence="4" id="KW-0378">Hydrolase</keyword>
<proteinExistence type="inferred from homology"/>
<dbReference type="SUPFAM" id="SSF50494">
    <property type="entry name" value="Trypsin-like serine proteases"/>
    <property type="match status" value="1"/>
</dbReference>
<sequence>MTPRQVVAIFLLSFLPSAAAGGLLPALIPRATLQLGTARFSAWPTPELTTRCDAACARREAALEPQDFQEYLSYETLYANGTRTLTTVELSPRGSTTERWWRRHARRKRQIYGMDGRFSISGNHFLMDYPFSTTVKISTGCTGVLVSKRHVLTAAHCVHDGTDYVKGAKKIKVGFLTPVQSAGNGTRPGRLVMRWARVRRTQVPKGWIRGPNAVSMDYDYALLELRRPHRRPHMKLTVAPAAEEMAGKRIHFSGFDSDRPGELVYRFCGVEDETAHLIYQHCDARPGASGSGVYSKVWDPIRHKWERKVIGVFSGHQWLEVAGEQHDYNVAVRLTAPKFAQICYWIKGDYKSCQNE</sequence>
<dbReference type="PANTHER" id="PTHR15462">
    <property type="entry name" value="SERINE PROTEASE"/>
    <property type="match status" value="1"/>
</dbReference>
<protein>
    <submittedName>
        <fullName evidence="4">PRS23 protease</fullName>
    </submittedName>
</protein>
<dbReference type="EMBL" id="WBMW01005039">
    <property type="protein sequence ID" value="NXC48564.1"/>
    <property type="molecule type" value="Genomic_DNA"/>
</dbReference>
<dbReference type="InterPro" id="IPR018114">
    <property type="entry name" value="TRYPSIN_HIS"/>
</dbReference>
<reference evidence="4" key="1">
    <citation type="submission" date="2019-09" db="EMBL/GenBank/DDBJ databases">
        <title>Bird 10,000 Genomes (B10K) Project - Family phase.</title>
        <authorList>
            <person name="Zhang G."/>
        </authorList>
    </citation>
    <scope>NUCLEOTIDE SEQUENCE</scope>
    <source>
        <strain evidence="4">B10K-DU-001-08</strain>
        <tissue evidence="4">Muscle</tissue>
    </source>
</reference>
<dbReference type="InterPro" id="IPR050966">
    <property type="entry name" value="Glutamyl_endopeptidase"/>
</dbReference>